<protein>
    <submittedName>
        <fullName evidence="10">Crustacean hyperglycemic hormone isoform 2</fullName>
    </submittedName>
</protein>
<evidence type="ECO:0000256" key="6">
    <source>
        <dbReference type="ARBA" id="ARBA00023157"/>
    </source>
</evidence>
<dbReference type="InterPro" id="IPR018251">
    <property type="entry name" value="Crust_neurhormone_CS"/>
</dbReference>
<feature type="chain" id="PRO_5002975592" evidence="9">
    <location>
        <begin position="27"/>
        <end position="138"/>
    </location>
</feature>
<dbReference type="InterPro" id="IPR031098">
    <property type="entry name" value="Crust_neurohorm"/>
</dbReference>
<dbReference type="PROSITE" id="PS01250">
    <property type="entry name" value="CHH_MIH_GIH"/>
    <property type="match status" value="1"/>
</dbReference>
<sequence>MISNGVMWLAMIVVVLVLGSNSQVFGRSVDSVDRMEKLLASSSSSLVHPSGLAALTASHSLNKRAVFDQSCKGIYDRELFRKLDRVCEDCYNLYRKPYVGVECRSNCYGNLIFRQCLDDLLMADVVDEYVTSVQMVGK</sequence>
<dbReference type="GO" id="GO:0007623">
    <property type="term" value="P:circadian rhythm"/>
    <property type="evidence" value="ECO:0007669"/>
    <property type="project" value="TreeGrafter"/>
</dbReference>
<dbReference type="GO" id="GO:0005184">
    <property type="term" value="F:neuropeptide hormone activity"/>
    <property type="evidence" value="ECO:0007669"/>
    <property type="project" value="InterPro"/>
</dbReference>
<evidence type="ECO:0000256" key="9">
    <source>
        <dbReference type="SAM" id="SignalP"/>
    </source>
</evidence>
<keyword evidence="3" id="KW-0964">Secreted</keyword>
<keyword evidence="9" id="KW-0732">Signal</keyword>
<dbReference type="SUPFAM" id="SSF81778">
    <property type="entry name" value="Crustacean CHH/MIH/GIH neurohormone"/>
    <property type="match status" value="1"/>
</dbReference>
<accession>C7AE76</accession>
<keyword evidence="7" id="KW-0527">Neuropeptide</keyword>
<reference evidence="10" key="1">
    <citation type="submission" date="2008-11" db="EMBL/GenBank/DDBJ databases">
        <authorList>
            <person name="Qian Y.-Q."/>
            <person name="Dai L."/>
            <person name="Yang J.-S."/>
            <person name="Yang F."/>
            <person name="Chen D.-F."/>
            <person name="Fujiwara Y."/>
            <person name="Tsuchida S."/>
            <person name="Nagasawa H."/>
            <person name="Yang W.-J."/>
        </authorList>
    </citation>
    <scope>NUCLEOTIDE SEQUENCE</scope>
</reference>
<evidence type="ECO:0000256" key="1">
    <source>
        <dbReference type="ARBA" id="ARBA00004613"/>
    </source>
</evidence>
<dbReference type="Gene3D" id="1.10.2010.10">
    <property type="entry name" value="Crustacean CHH/MIH/GIH neurohormone"/>
    <property type="match status" value="1"/>
</dbReference>
<dbReference type="InterPro" id="IPR000346">
    <property type="entry name" value="Hyperglycemic1"/>
</dbReference>
<dbReference type="AlphaFoldDB" id="C7AE76"/>
<evidence type="ECO:0000256" key="7">
    <source>
        <dbReference type="ARBA" id="ARBA00023320"/>
    </source>
</evidence>
<dbReference type="GO" id="GO:0007218">
    <property type="term" value="P:neuropeptide signaling pathway"/>
    <property type="evidence" value="ECO:0007669"/>
    <property type="project" value="UniProtKB-KW"/>
</dbReference>
<keyword evidence="5" id="KW-0027">Amidation</keyword>
<dbReference type="Pfam" id="PF01147">
    <property type="entry name" value="Crust_neurohorm"/>
    <property type="match status" value="1"/>
</dbReference>
<reference evidence="10" key="2">
    <citation type="journal article" date="2009" name="Comp. Biochem. Physiol. B, Biochem. Mol. Biol.">
        <title>CHH family peptides from an 'eyeless' deep-sea hydrothermal vent shrimp, Rimicaris kairei: characterization and sequence analysis.</title>
        <authorList>
            <person name="Qian Y.Q."/>
            <person name="Dai L."/>
            <person name="Yang J.S."/>
            <person name="Yang F."/>
            <person name="Chen D.F."/>
            <person name="Fujiwara Y."/>
            <person name="Tsuchida S."/>
            <person name="Nagasawa H."/>
            <person name="Yang W.J."/>
        </authorList>
    </citation>
    <scope>NUCLEOTIDE SEQUENCE</scope>
</reference>
<feature type="disulfide bond" evidence="8">
    <location>
        <begin position="87"/>
        <end position="103"/>
    </location>
</feature>
<evidence type="ECO:0000256" key="3">
    <source>
        <dbReference type="ARBA" id="ARBA00022525"/>
    </source>
</evidence>
<dbReference type="InterPro" id="IPR001166">
    <property type="entry name" value="Hyperglycemic"/>
</dbReference>
<feature type="disulfide bond" evidence="8">
    <location>
        <begin position="90"/>
        <end position="116"/>
    </location>
</feature>
<evidence type="ECO:0000256" key="4">
    <source>
        <dbReference type="ARBA" id="ARBA00022702"/>
    </source>
</evidence>
<organism evidence="10">
    <name type="scientific">Rimicaris kairei</name>
    <dbReference type="NCBI Taxonomy" id="651863"/>
    <lineage>
        <taxon>Eukaryota</taxon>
        <taxon>Metazoa</taxon>
        <taxon>Ecdysozoa</taxon>
        <taxon>Arthropoda</taxon>
        <taxon>Crustacea</taxon>
        <taxon>Multicrustacea</taxon>
        <taxon>Malacostraca</taxon>
        <taxon>Eumalacostraca</taxon>
        <taxon>Eucarida</taxon>
        <taxon>Decapoda</taxon>
        <taxon>Pleocyemata</taxon>
        <taxon>Caridea</taxon>
        <taxon>Bresilioidea</taxon>
        <taxon>Alvinocarididae</taxon>
        <taxon>Rimicaris</taxon>
    </lineage>
</organism>
<keyword evidence="6 8" id="KW-1015">Disulfide bond</keyword>
<dbReference type="PRINTS" id="PR00548">
    <property type="entry name" value="HYPRGLYCEMC1"/>
</dbReference>
<dbReference type="EMBL" id="FJ447499">
    <property type="protein sequence ID" value="ACS35347.1"/>
    <property type="molecule type" value="mRNA"/>
</dbReference>
<feature type="disulfide bond" evidence="8">
    <location>
        <begin position="71"/>
        <end position="107"/>
    </location>
</feature>
<dbReference type="PANTHER" id="PTHR35981:SF2">
    <property type="entry name" value="ION TRANSPORT PEPTIDE, ISOFORM C"/>
    <property type="match status" value="1"/>
</dbReference>
<comment type="similarity">
    <text evidence="2">Belongs to the arthropod CHH/MIH/GIH/VIH hormone family.</text>
</comment>
<keyword evidence="4" id="KW-0372">Hormone</keyword>
<evidence type="ECO:0000256" key="2">
    <source>
        <dbReference type="ARBA" id="ARBA00005447"/>
    </source>
</evidence>
<dbReference type="GO" id="GO:0005576">
    <property type="term" value="C:extracellular region"/>
    <property type="evidence" value="ECO:0007669"/>
    <property type="project" value="UniProtKB-SubCell"/>
</dbReference>
<comment type="subcellular location">
    <subcellularLocation>
        <location evidence="1">Secreted</location>
    </subcellularLocation>
</comment>
<dbReference type="PANTHER" id="PTHR35981">
    <property type="entry name" value="ION TRANSPORT PEPTIDE, ISOFORM C"/>
    <property type="match status" value="1"/>
</dbReference>
<gene>
    <name evidence="10" type="primary">CHH</name>
</gene>
<evidence type="ECO:0000256" key="8">
    <source>
        <dbReference type="PIRSR" id="PIRSR631098-51"/>
    </source>
</evidence>
<evidence type="ECO:0000313" key="10">
    <source>
        <dbReference type="EMBL" id="ACS35347.1"/>
    </source>
</evidence>
<name>C7AE76_9EUCA</name>
<dbReference type="InterPro" id="IPR035957">
    <property type="entry name" value="Crust_neurohorm_sf"/>
</dbReference>
<evidence type="ECO:0000256" key="5">
    <source>
        <dbReference type="ARBA" id="ARBA00022815"/>
    </source>
</evidence>
<feature type="signal peptide" evidence="9">
    <location>
        <begin position="1"/>
        <end position="26"/>
    </location>
</feature>
<dbReference type="PRINTS" id="PR00550">
    <property type="entry name" value="HYPRGLYCEMIC"/>
</dbReference>
<proteinExistence type="evidence at transcript level"/>